<dbReference type="Pfam" id="PF10983">
    <property type="entry name" value="DUF2793"/>
    <property type="match status" value="1"/>
</dbReference>
<evidence type="ECO:0000313" key="1">
    <source>
        <dbReference type="EMBL" id="MEW9917982.1"/>
    </source>
</evidence>
<gene>
    <name evidence="1" type="ORF">AB2B41_00065</name>
</gene>
<dbReference type="EMBL" id="JBFNXX010000001">
    <property type="protein sequence ID" value="MEW9917982.1"/>
    <property type="molecule type" value="Genomic_DNA"/>
</dbReference>
<proteinExistence type="predicted"/>
<accession>A0ABV3RG78</accession>
<dbReference type="RefSeq" id="WP_367875683.1">
    <property type="nucleotide sequence ID" value="NZ_JBFNXX010000001.1"/>
</dbReference>
<comment type="caution">
    <text evidence="1">The sequence shown here is derived from an EMBL/GenBank/DDBJ whole genome shotgun (WGS) entry which is preliminary data.</text>
</comment>
<dbReference type="Proteomes" id="UP001556098">
    <property type="component" value="Unassembled WGS sequence"/>
</dbReference>
<organism evidence="1 2">
    <name type="scientific">Sulfitobacter sediminis</name>
    <dbReference type="NCBI Taxonomy" id="3234186"/>
    <lineage>
        <taxon>Bacteria</taxon>
        <taxon>Pseudomonadati</taxon>
        <taxon>Pseudomonadota</taxon>
        <taxon>Alphaproteobacteria</taxon>
        <taxon>Rhodobacterales</taxon>
        <taxon>Roseobacteraceae</taxon>
        <taxon>Sulfitobacter</taxon>
    </lineage>
</organism>
<reference evidence="1 2" key="1">
    <citation type="submission" date="2024-07" db="EMBL/GenBank/DDBJ databases">
        <title>Marimonas sp.nov., isolated from tidal-flat sediment.</title>
        <authorList>
            <person name="Jayan J.N."/>
            <person name="Lee S.S."/>
        </authorList>
    </citation>
    <scope>NUCLEOTIDE SEQUENCE [LARGE SCALE GENOMIC DNA]</scope>
    <source>
        <strain evidence="1 2">MJW-29</strain>
    </source>
</reference>
<keyword evidence="2" id="KW-1185">Reference proteome</keyword>
<name>A0ABV3RG78_9RHOB</name>
<sequence length="330" mass="34651">MSQTSPILSLPYIQPAQAQKHVTHNEALRILDAVTQLSVIDTTLTAPPGQPAPGDRYIVAQGATGAWAGQDQNVAVWVDSTWQFFAPGVGWRADIATTGDEVRFDGTDWQSTAGVLNLQNVLAVGINTTADATNKLAVSSNATLLNNAGGGHQLKLNKATAADTASLLFQTGFSGRAEMGTAGNDNFSVKVSANGSAFKTAINVDSATGGVQFPQGQSYFSDVFILNDSVWSVNIPWSNPSRIMLWLSVNLEGRFYLVAISGTLTGASNFGQMFANPPGTLTYSTGVLTGTTGAAGKINLSIDNSGSVPKLYVENRLGSNRLFTLSTLGK</sequence>
<dbReference type="InterPro" id="IPR021251">
    <property type="entry name" value="DUF2793"/>
</dbReference>
<protein>
    <submittedName>
        <fullName evidence="1">DUF2793 domain-containing protein</fullName>
    </submittedName>
</protein>
<evidence type="ECO:0000313" key="2">
    <source>
        <dbReference type="Proteomes" id="UP001556098"/>
    </source>
</evidence>